<comment type="caution">
    <text evidence="3">The sequence shown here is derived from an EMBL/GenBank/DDBJ whole genome shotgun (WGS) entry which is preliminary data.</text>
</comment>
<keyword evidence="2" id="KW-0472">Membrane</keyword>
<evidence type="ECO:0000313" key="4">
    <source>
        <dbReference type="Proteomes" id="UP000024635"/>
    </source>
</evidence>
<feature type="region of interest" description="Disordered" evidence="1">
    <location>
        <begin position="25"/>
        <end position="50"/>
    </location>
</feature>
<name>A0A016SYZ3_9BILA</name>
<dbReference type="EMBL" id="JARK01001493">
    <property type="protein sequence ID" value="EYB95690.1"/>
    <property type="molecule type" value="Genomic_DNA"/>
</dbReference>
<sequence>MRKQYKTPRYHPPRPRVLFPIKKRRPGTNSIFTGPETNEKYSGNRKNDSWRMRGKTCKKRAMRTHSIDIGYYCIGLGNKFVRFFILIFCWEPNSV</sequence>
<feature type="transmembrane region" description="Helical" evidence="2">
    <location>
        <begin position="69"/>
        <end position="90"/>
    </location>
</feature>
<evidence type="ECO:0000256" key="2">
    <source>
        <dbReference type="SAM" id="Phobius"/>
    </source>
</evidence>
<protein>
    <submittedName>
        <fullName evidence="3">Uncharacterized protein</fullName>
    </submittedName>
</protein>
<keyword evidence="4" id="KW-1185">Reference proteome</keyword>
<gene>
    <name evidence="3" type="primary">Acey_s0157.g3218</name>
    <name evidence="3" type="ORF">Y032_0157g3218</name>
</gene>
<evidence type="ECO:0000256" key="1">
    <source>
        <dbReference type="SAM" id="MobiDB-lite"/>
    </source>
</evidence>
<keyword evidence="2" id="KW-1133">Transmembrane helix</keyword>
<organism evidence="3 4">
    <name type="scientific">Ancylostoma ceylanicum</name>
    <dbReference type="NCBI Taxonomy" id="53326"/>
    <lineage>
        <taxon>Eukaryota</taxon>
        <taxon>Metazoa</taxon>
        <taxon>Ecdysozoa</taxon>
        <taxon>Nematoda</taxon>
        <taxon>Chromadorea</taxon>
        <taxon>Rhabditida</taxon>
        <taxon>Rhabditina</taxon>
        <taxon>Rhabditomorpha</taxon>
        <taxon>Strongyloidea</taxon>
        <taxon>Ancylostomatidae</taxon>
        <taxon>Ancylostomatinae</taxon>
        <taxon>Ancylostoma</taxon>
    </lineage>
</organism>
<feature type="compositionally biased region" description="Polar residues" evidence="1">
    <location>
        <begin position="27"/>
        <end position="36"/>
    </location>
</feature>
<reference evidence="4" key="1">
    <citation type="journal article" date="2015" name="Nat. Genet.">
        <title>The genome and transcriptome of the zoonotic hookworm Ancylostoma ceylanicum identify infection-specific gene families.</title>
        <authorList>
            <person name="Schwarz E.M."/>
            <person name="Hu Y."/>
            <person name="Antoshechkin I."/>
            <person name="Miller M.M."/>
            <person name="Sternberg P.W."/>
            <person name="Aroian R.V."/>
        </authorList>
    </citation>
    <scope>NUCLEOTIDE SEQUENCE</scope>
    <source>
        <strain evidence="4">HY135</strain>
    </source>
</reference>
<dbReference type="AlphaFoldDB" id="A0A016SYZ3"/>
<dbReference type="Proteomes" id="UP000024635">
    <property type="component" value="Unassembled WGS sequence"/>
</dbReference>
<accession>A0A016SYZ3</accession>
<proteinExistence type="predicted"/>
<evidence type="ECO:0000313" key="3">
    <source>
        <dbReference type="EMBL" id="EYB95690.1"/>
    </source>
</evidence>
<keyword evidence="2" id="KW-0812">Transmembrane</keyword>